<dbReference type="EMBL" id="MAYW01000298">
    <property type="protein sequence ID" value="ODS30042.1"/>
    <property type="molecule type" value="Genomic_DNA"/>
</dbReference>
<dbReference type="AlphaFoldDB" id="A0A1E3X3B2"/>
<dbReference type="SUPFAM" id="SSF52266">
    <property type="entry name" value="SGNH hydrolase"/>
    <property type="match status" value="1"/>
</dbReference>
<reference evidence="1 2" key="1">
    <citation type="submission" date="2016-07" db="EMBL/GenBank/DDBJ databases">
        <title>Draft genome of Scalindua rubra, obtained from a brine-seawater interface in the Red Sea, sheds light on salt adaptation in anammox bacteria.</title>
        <authorList>
            <person name="Speth D.R."/>
            <person name="Lagkouvardos I."/>
            <person name="Wang Y."/>
            <person name="Qian P.-Y."/>
            <person name="Dutilh B.E."/>
            <person name="Jetten M.S."/>
        </authorList>
    </citation>
    <scope>NUCLEOTIDE SEQUENCE [LARGE SCALE GENOMIC DNA]</scope>
    <source>
        <strain evidence="1">BSI-1</strain>
    </source>
</reference>
<evidence type="ECO:0000313" key="2">
    <source>
        <dbReference type="Proteomes" id="UP000094056"/>
    </source>
</evidence>
<sequence>MKTYPKMKELQWDLNKPRQNLINILEQGKIQYLDLLPYFMEYANETGKYLHYRYDGHWNIEGHHLAGKTIYKWLMSQNMVPKNNFVDRE</sequence>
<organism evidence="1 2">
    <name type="scientific">Candidatus Scalindua rubra</name>
    <dbReference type="NCBI Taxonomy" id="1872076"/>
    <lineage>
        <taxon>Bacteria</taxon>
        <taxon>Pseudomonadati</taxon>
        <taxon>Planctomycetota</taxon>
        <taxon>Candidatus Brocadiia</taxon>
        <taxon>Candidatus Brocadiales</taxon>
        <taxon>Candidatus Scalinduaceae</taxon>
        <taxon>Candidatus Scalindua</taxon>
    </lineage>
</organism>
<dbReference type="Proteomes" id="UP000094056">
    <property type="component" value="Unassembled WGS sequence"/>
</dbReference>
<proteinExistence type="predicted"/>
<evidence type="ECO:0008006" key="3">
    <source>
        <dbReference type="Google" id="ProtNLM"/>
    </source>
</evidence>
<comment type="caution">
    <text evidence="1">The sequence shown here is derived from an EMBL/GenBank/DDBJ whole genome shotgun (WGS) entry which is preliminary data.</text>
</comment>
<protein>
    <recommendedName>
        <fullName evidence="3">AlgX/AlgJ SGNH hydrolase-like domain-containing protein</fullName>
    </recommendedName>
</protein>
<accession>A0A1E3X3B2</accession>
<evidence type="ECO:0000313" key="1">
    <source>
        <dbReference type="EMBL" id="ODS30042.1"/>
    </source>
</evidence>
<gene>
    <name evidence="1" type="ORF">SCARUB_04858</name>
</gene>
<name>A0A1E3X3B2_9BACT</name>